<evidence type="ECO:0000256" key="8">
    <source>
        <dbReference type="ARBA" id="ARBA00022679"/>
    </source>
</evidence>
<evidence type="ECO:0000256" key="14">
    <source>
        <dbReference type="ARBA" id="ARBA00024827"/>
    </source>
</evidence>
<keyword evidence="19" id="KW-1185">Reference proteome</keyword>
<comment type="function">
    <text evidence="14">Member of the two-component regulatory system NreB/NreC involved in the control of dissimilatory nitrate/nitrite reduction in response to oxygen. NreB functions as a direct oxygen sensor histidine kinase which is autophosphorylated, in the absence of oxygen, probably at the conserved histidine residue, and transfers its phosphate group probably to a conserved aspartate residue of NreC. NreB/NreC activates the expression of the nitrate (narGHJI) and nitrite (nir) reductase operons, as well as the putative nitrate transporter gene narT.</text>
</comment>
<dbReference type="Proteomes" id="UP001204621">
    <property type="component" value="Unassembled WGS sequence"/>
</dbReference>
<comment type="caution">
    <text evidence="18">The sequence shown here is derived from an EMBL/GenBank/DDBJ whole genome shotgun (WGS) entry which is preliminary data.</text>
</comment>
<evidence type="ECO:0000313" key="18">
    <source>
        <dbReference type="EMBL" id="MCS0657475.1"/>
    </source>
</evidence>
<comment type="subcellular location">
    <subcellularLocation>
        <location evidence="3">Cytoplasm</location>
    </subcellularLocation>
</comment>
<feature type="chain" id="PRO_5046231802" description="Oxygen sensor histidine kinase NreB" evidence="16">
    <location>
        <begin position="25"/>
        <end position="307"/>
    </location>
</feature>
<name>A0ABT2CUK1_9BURK</name>
<evidence type="ECO:0000259" key="17">
    <source>
        <dbReference type="PROSITE" id="PS50109"/>
    </source>
</evidence>
<dbReference type="EMBL" id="JANUGU010000001">
    <property type="protein sequence ID" value="MCS0657475.1"/>
    <property type="molecule type" value="Genomic_DNA"/>
</dbReference>
<keyword evidence="9" id="KW-0479">Metal-binding</keyword>
<reference evidence="18 19" key="1">
    <citation type="submission" date="2022-08" db="EMBL/GenBank/DDBJ databases">
        <title>Reclassification of Massilia species as members of the genera Telluria, Duganella, Pseudoduganella, Mokoshia gen. nov. and Zemynaea gen. nov. using orthogonal and non-orthogonal genome-based approaches.</title>
        <authorList>
            <person name="Bowman J.P."/>
        </authorList>
    </citation>
    <scope>NUCLEOTIDE SEQUENCE [LARGE SCALE GENOMIC DNA]</scope>
    <source>
        <strain evidence="18 19">JCM 31606</strain>
    </source>
</reference>
<comment type="cofactor">
    <cofactor evidence="2">
        <name>[4Fe-4S] cluster</name>
        <dbReference type="ChEBI" id="CHEBI:49883"/>
    </cofactor>
</comment>
<organism evidence="18 19">
    <name type="scientific">Massilia terrae</name>
    <dbReference type="NCBI Taxonomy" id="1811224"/>
    <lineage>
        <taxon>Bacteria</taxon>
        <taxon>Pseudomonadati</taxon>
        <taxon>Pseudomonadota</taxon>
        <taxon>Betaproteobacteria</taxon>
        <taxon>Burkholderiales</taxon>
        <taxon>Oxalobacteraceae</taxon>
        <taxon>Telluria group</taxon>
        <taxon>Massilia</taxon>
    </lineage>
</organism>
<dbReference type="PROSITE" id="PS50109">
    <property type="entry name" value="HIS_KIN"/>
    <property type="match status" value="1"/>
</dbReference>
<keyword evidence="6" id="KW-0004">4Fe-4S</keyword>
<dbReference type="PANTHER" id="PTHR24421">
    <property type="entry name" value="NITRATE/NITRITE SENSOR PROTEIN NARX-RELATED"/>
    <property type="match status" value="1"/>
</dbReference>
<dbReference type="PRINTS" id="PR00344">
    <property type="entry name" value="BCTRLSENSOR"/>
</dbReference>
<evidence type="ECO:0000256" key="10">
    <source>
        <dbReference type="ARBA" id="ARBA00022777"/>
    </source>
</evidence>
<evidence type="ECO:0000256" key="1">
    <source>
        <dbReference type="ARBA" id="ARBA00000085"/>
    </source>
</evidence>
<evidence type="ECO:0000313" key="19">
    <source>
        <dbReference type="Proteomes" id="UP001204621"/>
    </source>
</evidence>
<dbReference type="SMART" id="SM00387">
    <property type="entry name" value="HATPase_c"/>
    <property type="match status" value="1"/>
</dbReference>
<gene>
    <name evidence="18" type="ORF">NX778_05280</name>
</gene>
<comment type="catalytic activity">
    <reaction evidence="1">
        <text>ATP + protein L-histidine = ADP + protein N-phospho-L-histidine.</text>
        <dbReference type="EC" id="2.7.13.3"/>
    </reaction>
</comment>
<evidence type="ECO:0000256" key="2">
    <source>
        <dbReference type="ARBA" id="ARBA00001966"/>
    </source>
</evidence>
<keyword evidence="7" id="KW-0963">Cytoplasm</keyword>
<dbReference type="InterPro" id="IPR011712">
    <property type="entry name" value="Sig_transdc_His_kin_sub3_dim/P"/>
</dbReference>
<dbReference type="GO" id="GO:0016301">
    <property type="term" value="F:kinase activity"/>
    <property type="evidence" value="ECO:0007669"/>
    <property type="project" value="UniProtKB-KW"/>
</dbReference>
<evidence type="ECO:0000256" key="4">
    <source>
        <dbReference type="ARBA" id="ARBA00012438"/>
    </source>
</evidence>
<dbReference type="SUPFAM" id="SSF55874">
    <property type="entry name" value="ATPase domain of HSP90 chaperone/DNA topoisomerase II/histidine kinase"/>
    <property type="match status" value="1"/>
</dbReference>
<dbReference type="InterPro" id="IPR050482">
    <property type="entry name" value="Sensor_HK_TwoCompSys"/>
</dbReference>
<keyword evidence="8" id="KW-0808">Transferase</keyword>
<evidence type="ECO:0000256" key="5">
    <source>
        <dbReference type="ARBA" id="ARBA00017322"/>
    </source>
</evidence>
<feature type="domain" description="Histidine kinase" evidence="17">
    <location>
        <begin position="215"/>
        <end position="302"/>
    </location>
</feature>
<evidence type="ECO:0000256" key="11">
    <source>
        <dbReference type="ARBA" id="ARBA00023004"/>
    </source>
</evidence>
<evidence type="ECO:0000256" key="12">
    <source>
        <dbReference type="ARBA" id="ARBA00023012"/>
    </source>
</evidence>
<keyword evidence="13" id="KW-0411">Iron-sulfur</keyword>
<dbReference type="InterPro" id="IPR003594">
    <property type="entry name" value="HATPase_dom"/>
</dbReference>
<keyword evidence="12" id="KW-0902">Two-component regulatory system</keyword>
<dbReference type="Pfam" id="PF07730">
    <property type="entry name" value="HisKA_3"/>
    <property type="match status" value="1"/>
</dbReference>
<protein>
    <recommendedName>
        <fullName evidence="5">Oxygen sensor histidine kinase NreB</fullName>
        <ecNumber evidence="4">2.7.13.3</ecNumber>
    </recommendedName>
    <alternativeName>
        <fullName evidence="15">Nitrogen regulation protein B</fullName>
    </alternativeName>
</protein>
<evidence type="ECO:0000256" key="16">
    <source>
        <dbReference type="SAM" id="SignalP"/>
    </source>
</evidence>
<evidence type="ECO:0000256" key="3">
    <source>
        <dbReference type="ARBA" id="ARBA00004496"/>
    </source>
</evidence>
<dbReference type="RefSeq" id="WP_258810617.1">
    <property type="nucleotide sequence ID" value="NZ_JANUGU010000001.1"/>
</dbReference>
<keyword evidence="10 18" id="KW-0418">Kinase</keyword>
<feature type="signal peptide" evidence="16">
    <location>
        <begin position="1"/>
        <end position="24"/>
    </location>
</feature>
<dbReference type="EC" id="2.7.13.3" evidence="4"/>
<keyword evidence="16" id="KW-0732">Signal</keyword>
<dbReference type="InterPro" id="IPR004358">
    <property type="entry name" value="Sig_transdc_His_kin-like_C"/>
</dbReference>
<sequence>MANPPCRSICLAALFCISAGDAAAAAWQVEAAAGVTLLWIGTLATACCVLRRRCRAAESRLRETTAALHAEQRARGQAELALSELHDGMALLVQQQAAVRDDERGRIARDLHDDLGQTLLTARIDVSLLQVATKGLHTAANDKLAHLGSSLDAALRALRTAINNLRPLALGEGLRGALQRQVREFARLSGITCEYAAEDSAIEAAQREPLLDVVLYRIVQEALSNAARHSHASLVRVSLRCVDGSVALDIQDNGIGMNADPATYGSGLSGLRQRISAAGGQFMVESGAREGTLLAVALPLAHESVAR</sequence>
<dbReference type="InterPro" id="IPR005467">
    <property type="entry name" value="His_kinase_dom"/>
</dbReference>
<evidence type="ECO:0000256" key="13">
    <source>
        <dbReference type="ARBA" id="ARBA00023014"/>
    </source>
</evidence>
<evidence type="ECO:0000256" key="15">
    <source>
        <dbReference type="ARBA" id="ARBA00030800"/>
    </source>
</evidence>
<dbReference type="Gene3D" id="1.20.5.1930">
    <property type="match status" value="1"/>
</dbReference>
<keyword evidence="11" id="KW-0408">Iron</keyword>
<evidence type="ECO:0000256" key="6">
    <source>
        <dbReference type="ARBA" id="ARBA00022485"/>
    </source>
</evidence>
<proteinExistence type="predicted"/>
<dbReference type="Gene3D" id="3.30.565.10">
    <property type="entry name" value="Histidine kinase-like ATPase, C-terminal domain"/>
    <property type="match status" value="1"/>
</dbReference>
<dbReference type="CDD" id="cd16917">
    <property type="entry name" value="HATPase_UhpB-NarQ-NarX-like"/>
    <property type="match status" value="1"/>
</dbReference>
<dbReference type="PANTHER" id="PTHR24421:SF59">
    <property type="entry name" value="OXYGEN SENSOR HISTIDINE KINASE NREB"/>
    <property type="match status" value="1"/>
</dbReference>
<accession>A0ABT2CUK1</accession>
<dbReference type="Pfam" id="PF02518">
    <property type="entry name" value="HATPase_c"/>
    <property type="match status" value="1"/>
</dbReference>
<evidence type="ECO:0000256" key="7">
    <source>
        <dbReference type="ARBA" id="ARBA00022490"/>
    </source>
</evidence>
<dbReference type="InterPro" id="IPR036890">
    <property type="entry name" value="HATPase_C_sf"/>
</dbReference>
<evidence type="ECO:0000256" key="9">
    <source>
        <dbReference type="ARBA" id="ARBA00022723"/>
    </source>
</evidence>